<feature type="transmembrane region" description="Helical" evidence="6">
    <location>
        <begin position="41"/>
        <end position="63"/>
    </location>
</feature>
<protein>
    <submittedName>
        <fullName evidence="7">MATE family efflux transporter</fullName>
    </submittedName>
</protein>
<dbReference type="RefSeq" id="WP_308986386.1">
    <property type="nucleotide sequence ID" value="NZ_JARXIC010000038.1"/>
</dbReference>
<evidence type="ECO:0000256" key="5">
    <source>
        <dbReference type="ARBA" id="ARBA00023136"/>
    </source>
</evidence>
<comment type="subcellular location">
    <subcellularLocation>
        <location evidence="1">Cell membrane</location>
        <topology evidence="1">Multi-pass membrane protein</topology>
    </subcellularLocation>
</comment>
<proteinExistence type="predicted"/>
<feature type="transmembrane region" description="Helical" evidence="6">
    <location>
        <begin position="184"/>
        <end position="205"/>
    </location>
</feature>
<organism evidence="7 8">
    <name type="scientific">Thalassobacterium sedimentorum</name>
    <dbReference type="NCBI Taxonomy" id="3041258"/>
    <lineage>
        <taxon>Bacteria</taxon>
        <taxon>Pseudomonadati</taxon>
        <taxon>Verrucomicrobiota</taxon>
        <taxon>Opitutia</taxon>
        <taxon>Puniceicoccales</taxon>
        <taxon>Coraliomargaritaceae</taxon>
        <taxon>Thalassobacterium</taxon>
    </lineage>
</organism>
<keyword evidence="4 6" id="KW-1133">Transmembrane helix</keyword>
<feature type="transmembrane region" description="Helical" evidence="6">
    <location>
        <begin position="128"/>
        <end position="148"/>
    </location>
</feature>
<feature type="transmembrane region" description="Helical" evidence="6">
    <location>
        <begin position="12"/>
        <end position="29"/>
    </location>
</feature>
<keyword evidence="8" id="KW-1185">Reference proteome</keyword>
<accession>A0ABU1AMC5</accession>
<evidence type="ECO:0000313" key="8">
    <source>
        <dbReference type="Proteomes" id="UP001243717"/>
    </source>
</evidence>
<evidence type="ECO:0000256" key="3">
    <source>
        <dbReference type="ARBA" id="ARBA00022692"/>
    </source>
</evidence>
<keyword evidence="5 6" id="KW-0472">Membrane</keyword>
<feature type="transmembrane region" description="Helical" evidence="6">
    <location>
        <begin position="376"/>
        <end position="398"/>
    </location>
</feature>
<feature type="transmembrane region" description="Helical" evidence="6">
    <location>
        <begin position="436"/>
        <end position="458"/>
    </location>
</feature>
<dbReference type="InterPro" id="IPR050833">
    <property type="entry name" value="Poly_Biosynth_Transport"/>
</dbReference>
<reference evidence="7 8" key="1">
    <citation type="submission" date="2023-04" db="EMBL/GenBank/DDBJ databases">
        <title>A novel bacteria isolated from coastal sediment.</title>
        <authorList>
            <person name="Liu X.-J."/>
            <person name="Du Z.-J."/>
        </authorList>
    </citation>
    <scope>NUCLEOTIDE SEQUENCE [LARGE SCALE GENOMIC DNA]</scope>
    <source>
        <strain evidence="7 8">SDUM461004</strain>
    </source>
</reference>
<evidence type="ECO:0000256" key="4">
    <source>
        <dbReference type="ARBA" id="ARBA00022989"/>
    </source>
</evidence>
<feature type="transmembrane region" description="Helical" evidence="6">
    <location>
        <begin position="155"/>
        <end position="178"/>
    </location>
</feature>
<keyword evidence="3 6" id="KW-0812">Transmembrane</keyword>
<feature type="transmembrane region" description="Helical" evidence="6">
    <location>
        <begin position="470"/>
        <end position="489"/>
    </location>
</feature>
<feature type="transmembrane region" description="Helical" evidence="6">
    <location>
        <begin position="404"/>
        <end position="424"/>
    </location>
</feature>
<dbReference type="Proteomes" id="UP001243717">
    <property type="component" value="Unassembled WGS sequence"/>
</dbReference>
<feature type="transmembrane region" description="Helical" evidence="6">
    <location>
        <begin position="84"/>
        <end position="108"/>
    </location>
</feature>
<feature type="transmembrane region" description="Helical" evidence="6">
    <location>
        <begin position="313"/>
        <end position="337"/>
    </location>
</feature>
<sequence length="521" mass="57538">MQTSHRVLKNTLILYGKTGITMFISLYTTRVVLRELGADSFGVFALIGGIIGMFGFLNGSLAAASQRFMSFAHGEGKPEQQQKIFNISFGLHFIAALIMVISMLSIGPLLFEHVLKIDLDKLLTAQRIYQFVVASLFFTVLSVPYDAVLNARENMAFFAIIGFIESLLRLGVAMAIAFVANEKLLLYGFLMAMIPLFLAFIRAMFCHMKYVECHFALRRSYDLALIKSMTQFASWSFISTAVAMVSKSWEGIILNTYFGTTINAAQGIANQLSGQLLTISNSLLRALNPILVKTAGERNNEKMLRTAMSGAKLSFTLLAFCIIPISINLSYICKLWLSSVPEFAIIFTQLLLFRSLIAQLSMPISTCIAASGKIKGVSITGSVIGLCPLAVCAILYKHGYQPPAIYWAYICTTIVRACITAPYFAKKHCGLHVKKFLINVVVRCIIGTGITLLASLWLKTLLPEGINQVMITSAVSSVLLIICVWYIILDQTEKEHILNAIQSAYTKLNRIIVIKQTESSS</sequence>
<dbReference type="Pfam" id="PF01554">
    <property type="entry name" value="MatE"/>
    <property type="match status" value="1"/>
</dbReference>
<comment type="caution">
    <text evidence="7">The sequence shown here is derived from an EMBL/GenBank/DDBJ whole genome shotgun (WGS) entry which is preliminary data.</text>
</comment>
<name>A0ABU1AMC5_9BACT</name>
<dbReference type="InterPro" id="IPR002528">
    <property type="entry name" value="MATE_fam"/>
</dbReference>
<dbReference type="EMBL" id="JARXIC010000038">
    <property type="protein sequence ID" value="MDQ8195941.1"/>
    <property type="molecule type" value="Genomic_DNA"/>
</dbReference>
<dbReference type="PANTHER" id="PTHR30250">
    <property type="entry name" value="PST FAMILY PREDICTED COLANIC ACID TRANSPORTER"/>
    <property type="match status" value="1"/>
</dbReference>
<evidence type="ECO:0000256" key="2">
    <source>
        <dbReference type="ARBA" id="ARBA00022475"/>
    </source>
</evidence>
<keyword evidence="2" id="KW-1003">Cell membrane</keyword>
<feature type="transmembrane region" description="Helical" evidence="6">
    <location>
        <begin position="343"/>
        <end position="364"/>
    </location>
</feature>
<evidence type="ECO:0000313" key="7">
    <source>
        <dbReference type="EMBL" id="MDQ8195941.1"/>
    </source>
</evidence>
<evidence type="ECO:0000256" key="1">
    <source>
        <dbReference type="ARBA" id="ARBA00004651"/>
    </source>
</evidence>
<evidence type="ECO:0000256" key="6">
    <source>
        <dbReference type="SAM" id="Phobius"/>
    </source>
</evidence>
<dbReference type="PANTHER" id="PTHR30250:SF26">
    <property type="entry name" value="PSMA PROTEIN"/>
    <property type="match status" value="1"/>
</dbReference>
<gene>
    <name evidence="7" type="ORF">QEH59_16015</name>
</gene>